<organism evidence="2 3">
    <name type="scientific">Zophobas morio</name>
    <dbReference type="NCBI Taxonomy" id="2755281"/>
    <lineage>
        <taxon>Eukaryota</taxon>
        <taxon>Metazoa</taxon>
        <taxon>Ecdysozoa</taxon>
        <taxon>Arthropoda</taxon>
        <taxon>Hexapoda</taxon>
        <taxon>Insecta</taxon>
        <taxon>Pterygota</taxon>
        <taxon>Neoptera</taxon>
        <taxon>Endopterygota</taxon>
        <taxon>Coleoptera</taxon>
        <taxon>Polyphaga</taxon>
        <taxon>Cucujiformia</taxon>
        <taxon>Tenebrionidae</taxon>
        <taxon>Zophobas</taxon>
    </lineage>
</organism>
<dbReference type="AlphaFoldDB" id="A0AA38M2Y1"/>
<feature type="compositionally biased region" description="Basic and acidic residues" evidence="1">
    <location>
        <begin position="160"/>
        <end position="173"/>
    </location>
</feature>
<accession>A0AA38M2Y1</accession>
<keyword evidence="3" id="KW-1185">Reference proteome</keyword>
<comment type="caution">
    <text evidence="2">The sequence shown here is derived from an EMBL/GenBank/DDBJ whole genome shotgun (WGS) entry which is preliminary data.</text>
</comment>
<evidence type="ECO:0000256" key="1">
    <source>
        <dbReference type="SAM" id="MobiDB-lite"/>
    </source>
</evidence>
<dbReference type="EMBL" id="JALNTZ010000009">
    <property type="protein sequence ID" value="KAJ3641858.1"/>
    <property type="molecule type" value="Genomic_DNA"/>
</dbReference>
<reference evidence="2" key="1">
    <citation type="journal article" date="2023" name="G3 (Bethesda)">
        <title>Whole genome assemblies of Zophobas morio and Tenebrio molitor.</title>
        <authorList>
            <person name="Kaur S."/>
            <person name="Stinson S.A."/>
            <person name="diCenzo G.C."/>
        </authorList>
    </citation>
    <scope>NUCLEOTIDE SEQUENCE</scope>
    <source>
        <strain evidence="2">QUZm001</strain>
    </source>
</reference>
<protein>
    <submittedName>
        <fullName evidence="2">Uncharacterized protein</fullName>
    </submittedName>
</protein>
<evidence type="ECO:0000313" key="3">
    <source>
        <dbReference type="Proteomes" id="UP001168821"/>
    </source>
</evidence>
<dbReference type="Proteomes" id="UP001168821">
    <property type="component" value="Unassembled WGS sequence"/>
</dbReference>
<sequence>MDDKTPTQRLHLNNLREELRVRKASEVGNLNDRLQVLVAYRQFRGIAARQNKPYGPTDTCVAHLWQRLRASFGTEDNYSERLAKFTSSHFSYRDALDVYVSKQQRLHRRLFPEGSEKQLIKELIKQMSAHIRTTLAVGRYDSVDHFRQTTQEVLNLAAGSEKKKPAENWRRAVETSPPRPDASA</sequence>
<name>A0AA38M2Y1_9CUCU</name>
<evidence type="ECO:0000313" key="2">
    <source>
        <dbReference type="EMBL" id="KAJ3641858.1"/>
    </source>
</evidence>
<proteinExistence type="predicted"/>
<feature type="region of interest" description="Disordered" evidence="1">
    <location>
        <begin position="157"/>
        <end position="184"/>
    </location>
</feature>
<gene>
    <name evidence="2" type="ORF">Zmor_028329</name>
</gene>